<evidence type="ECO:0000313" key="2">
    <source>
        <dbReference type="EMBL" id="KAJ4456744.1"/>
    </source>
</evidence>
<keyword evidence="3" id="KW-1185">Reference proteome</keyword>
<evidence type="ECO:0000256" key="1">
    <source>
        <dbReference type="SAM" id="MobiDB-lite"/>
    </source>
</evidence>
<comment type="caution">
    <text evidence="2">The sequence shown here is derived from an EMBL/GenBank/DDBJ whole genome shotgun (WGS) entry which is preliminary data.</text>
</comment>
<organism evidence="2 3">
    <name type="scientific">Paratrimastix pyriformis</name>
    <dbReference type="NCBI Taxonomy" id="342808"/>
    <lineage>
        <taxon>Eukaryota</taxon>
        <taxon>Metamonada</taxon>
        <taxon>Preaxostyla</taxon>
        <taxon>Paratrimastigidae</taxon>
        <taxon>Paratrimastix</taxon>
    </lineage>
</organism>
<evidence type="ECO:0000313" key="3">
    <source>
        <dbReference type="Proteomes" id="UP001141327"/>
    </source>
</evidence>
<protein>
    <submittedName>
        <fullName evidence="2">Uncharacterized protein</fullName>
    </submittedName>
</protein>
<dbReference type="EMBL" id="JAPMOS010000062">
    <property type="protein sequence ID" value="KAJ4456744.1"/>
    <property type="molecule type" value="Genomic_DNA"/>
</dbReference>
<sequence>MHTAENYPISLTCEELTTGFLLPMLSTFPEAVEIINKIISLPPKWIASLHPDRKTLPFVQRPNLTWKSFHLFGFKIRPESSCPFDDTSRAGDSALPDKTQRATIIEEDSDSPARQKRTRASKIPPGSKVFSSLRSHGDVNFSFSDYFRRLTGILRREDAATRLQQLGFSVQHHRKNALSFKTGAGYFQAATCDLEALPAALSQAEV</sequence>
<dbReference type="Proteomes" id="UP001141327">
    <property type="component" value="Unassembled WGS sequence"/>
</dbReference>
<gene>
    <name evidence="2" type="ORF">PAPYR_7961</name>
</gene>
<proteinExistence type="predicted"/>
<reference evidence="2" key="1">
    <citation type="journal article" date="2022" name="bioRxiv">
        <title>Genomics of Preaxostyla Flagellates Illuminates Evolutionary Transitions and the Path Towards Mitochondrial Loss.</title>
        <authorList>
            <person name="Novak L.V.F."/>
            <person name="Treitli S.C."/>
            <person name="Pyrih J."/>
            <person name="Halakuc P."/>
            <person name="Pipaliya S.V."/>
            <person name="Vacek V."/>
            <person name="Brzon O."/>
            <person name="Soukal P."/>
            <person name="Eme L."/>
            <person name="Dacks J.B."/>
            <person name="Karnkowska A."/>
            <person name="Elias M."/>
            <person name="Hampl V."/>
        </authorList>
    </citation>
    <scope>NUCLEOTIDE SEQUENCE</scope>
    <source>
        <strain evidence="2">RCP-MX</strain>
    </source>
</reference>
<feature type="region of interest" description="Disordered" evidence="1">
    <location>
        <begin position="83"/>
        <end position="127"/>
    </location>
</feature>
<accession>A0ABQ8UBS7</accession>
<name>A0ABQ8UBS7_9EUKA</name>